<comment type="caution">
    <text evidence="1">The sequence shown here is derived from an EMBL/GenBank/DDBJ whole genome shotgun (WGS) entry which is preliminary data.</text>
</comment>
<dbReference type="AlphaFoldDB" id="M7MX30"/>
<proteinExistence type="predicted"/>
<dbReference type="eggNOG" id="ENOG50317Q0">
    <property type="taxonomic scope" value="Bacteria"/>
</dbReference>
<name>M7MX30_9FLAO</name>
<reference evidence="1 2" key="1">
    <citation type="submission" date="2012-12" db="EMBL/GenBank/DDBJ databases">
        <title>Genome assembly of Formosa sp. AK20.</title>
        <authorList>
            <person name="Kumar R."/>
            <person name="Khatri I."/>
            <person name="Vaidya B."/>
            <person name="Subramanian S."/>
            <person name="Pinnaka A."/>
        </authorList>
    </citation>
    <scope>NUCLEOTIDE SEQUENCE [LARGE SCALE GENOMIC DNA]</scope>
    <source>
        <strain evidence="1 2">AK20</strain>
    </source>
</reference>
<keyword evidence="2" id="KW-1185">Reference proteome</keyword>
<protein>
    <submittedName>
        <fullName evidence="1">Uncharacterized protein</fullName>
    </submittedName>
</protein>
<accession>M7MX30</accession>
<dbReference type="EMBL" id="ANLA01000021">
    <property type="protein sequence ID" value="EMQ94049.1"/>
    <property type="molecule type" value="Genomic_DNA"/>
</dbReference>
<evidence type="ECO:0000313" key="2">
    <source>
        <dbReference type="Proteomes" id="UP000012024"/>
    </source>
</evidence>
<organism evidence="1 2">
    <name type="scientific">Xanthomarina gelatinilytica</name>
    <dbReference type="NCBI Taxonomy" id="1137281"/>
    <lineage>
        <taxon>Bacteria</taxon>
        <taxon>Pseudomonadati</taxon>
        <taxon>Bacteroidota</taxon>
        <taxon>Flavobacteriia</taxon>
        <taxon>Flavobacteriales</taxon>
        <taxon>Flavobacteriaceae</taxon>
        <taxon>Xanthomarina</taxon>
    </lineage>
</organism>
<gene>
    <name evidence="1" type="ORF">D778_01233</name>
</gene>
<evidence type="ECO:0000313" key="1">
    <source>
        <dbReference type="EMBL" id="EMQ94049.1"/>
    </source>
</evidence>
<dbReference type="PATRIC" id="fig|1137281.3.peg.2589"/>
<dbReference type="Proteomes" id="UP000012024">
    <property type="component" value="Unassembled WGS sequence"/>
</dbReference>
<sequence length="139" mass="16373">MNTTYTERDQEERIDNLVGKKFGFIETLKLKGIGSKRMIINKASYKIESLLNKSQDINYVNIELRPKGVLLRIHATLKTYAWVIPYYQLVVFKSLNTSIHAQGQFIQFKQDNRLRDNKGFFQKMMDQRLLCTTMNHPKL</sequence>